<proteinExistence type="inferred from homology"/>
<protein>
    <recommendedName>
        <fullName evidence="12">Peptidase M50 domain-containing protein</fullName>
    </recommendedName>
</protein>
<evidence type="ECO:0000256" key="3">
    <source>
        <dbReference type="ARBA" id="ARBA00007931"/>
    </source>
</evidence>
<feature type="transmembrane region" description="Helical" evidence="11">
    <location>
        <begin position="286"/>
        <end position="306"/>
    </location>
</feature>
<dbReference type="Proteomes" id="UP000178636">
    <property type="component" value="Unassembled WGS sequence"/>
</dbReference>
<feature type="domain" description="Peptidase M50" evidence="12">
    <location>
        <begin position="6"/>
        <end position="348"/>
    </location>
</feature>
<comment type="similarity">
    <text evidence="3">Belongs to the peptidase M50B family.</text>
</comment>
<evidence type="ECO:0000256" key="1">
    <source>
        <dbReference type="ARBA" id="ARBA00001947"/>
    </source>
</evidence>
<dbReference type="InterPro" id="IPR036034">
    <property type="entry name" value="PDZ_sf"/>
</dbReference>
<evidence type="ECO:0000256" key="10">
    <source>
        <dbReference type="ARBA" id="ARBA00023136"/>
    </source>
</evidence>
<dbReference type="InterPro" id="IPR004387">
    <property type="entry name" value="Pept_M50_Zn"/>
</dbReference>
<dbReference type="Pfam" id="PF02163">
    <property type="entry name" value="Peptidase_M50"/>
    <property type="match status" value="1"/>
</dbReference>
<organism evidence="13 14">
    <name type="scientific">Candidatus Lloydbacteria bacterium RIFCSPHIGHO2_02_FULL_54_17</name>
    <dbReference type="NCBI Taxonomy" id="1798664"/>
    <lineage>
        <taxon>Bacteria</taxon>
        <taxon>Candidatus Lloydiibacteriota</taxon>
    </lineage>
</organism>
<dbReference type="CDD" id="cd06163">
    <property type="entry name" value="S2P-M50_PDZ_RseP-like"/>
    <property type="match status" value="1"/>
</dbReference>
<evidence type="ECO:0000313" key="13">
    <source>
        <dbReference type="EMBL" id="OGZ12717.1"/>
    </source>
</evidence>
<evidence type="ECO:0000256" key="6">
    <source>
        <dbReference type="ARBA" id="ARBA00022801"/>
    </source>
</evidence>
<dbReference type="AlphaFoldDB" id="A0A1G2DGC1"/>
<keyword evidence="4" id="KW-0645">Protease</keyword>
<dbReference type="SUPFAM" id="SSF50156">
    <property type="entry name" value="PDZ domain-like"/>
    <property type="match status" value="1"/>
</dbReference>
<evidence type="ECO:0000313" key="14">
    <source>
        <dbReference type="Proteomes" id="UP000178636"/>
    </source>
</evidence>
<comment type="caution">
    <text evidence="13">The sequence shown here is derived from an EMBL/GenBank/DDBJ whole genome shotgun (WGS) entry which is preliminary data.</text>
</comment>
<evidence type="ECO:0000256" key="2">
    <source>
        <dbReference type="ARBA" id="ARBA00004141"/>
    </source>
</evidence>
<dbReference type="Gene3D" id="2.30.42.10">
    <property type="match status" value="1"/>
</dbReference>
<comment type="subcellular location">
    <subcellularLocation>
        <location evidence="2">Membrane</location>
        <topology evidence="2">Multi-pass membrane protein</topology>
    </subcellularLocation>
</comment>
<evidence type="ECO:0000259" key="12">
    <source>
        <dbReference type="Pfam" id="PF02163"/>
    </source>
</evidence>
<evidence type="ECO:0000256" key="5">
    <source>
        <dbReference type="ARBA" id="ARBA00022692"/>
    </source>
</evidence>
<name>A0A1G2DGC1_9BACT</name>
<feature type="transmembrane region" description="Helical" evidence="11">
    <location>
        <begin position="89"/>
        <end position="110"/>
    </location>
</feature>
<feature type="transmembrane region" description="Helical" evidence="11">
    <location>
        <begin position="336"/>
        <end position="354"/>
    </location>
</feature>
<dbReference type="PANTHER" id="PTHR42837:SF2">
    <property type="entry name" value="MEMBRANE METALLOPROTEASE ARASP2, CHLOROPLASTIC-RELATED"/>
    <property type="match status" value="1"/>
</dbReference>
<evidence type="ECO:0000256" key="11">
    <source>
        <dbReference type="SAM" id="Phobius"/>
    </source>
</evidence>
<gene>
    <name evidence="13" type="ORF">A3C93_06455</name>
</gene>
<keyword evidence="6" id="KW-0378">Hydrolase</keyword>
<dbReference type="PANTHER" id="PTHR42837">
    <property type="entry name" value="REGULATOR OF SIGMA-E PROTEASE RSEP"/>
    <property type="match status" value="1"/>
</dbReference>
<dbReference type="GO" id="GO:0006508">
    <property type="term" value="P:proteolysis"/>
    <property type="evidence" value="ECO:0007669"/>
    <property type="project" value="UniProtKB-KW"/>
</dbReference>
<evidence type="ECO:0000256" key="4">
    <source>
        <dbReference type="ARBA" id="ARBA00022670"/>
    </source>
</evidence>
<dbReference type="GO" id="GO:0016020">
    <property type="term" value="C:membrane"/>
    <property type="evidence" value="ECO:0007669"/>
    <property type="project" value="UniProtKB-SubCell"/>
</dbReference>
<keyword evidence="5 11" id="KW-0812">Transmembrane</keyword>
<keyword evidence="10 11" id="KW-0472">Membrane</keyword>
<dbReference type="EMBL" id="MHLO01000016">
    <property type="protein sequence ID" value="OGZ12717.1"/>
    <property type="molecule type" value="Genomic_DNA"/>
</dbReference>
<evidence type="ECO:0000256" key="7">
    <source>
        <dbReference type="ARBA" id="ARBA00022833"/>
    </source>
</evidence>
<dbReference type="GO" id="GO:0004222">
    <property type="term" value="F:metalloendopeptidase activity"/>
    <property type="evidence" value="ECO:0007669"/>
    <property type="project" value="InterPro"/>
</dbReference>
<evidence type="ECO:0000256" key="9">
    <source>
        <dbReference type="ARBA" id="ARBA00023049"/>
    </source>
</evidence>
<keyword evidence="8 11" id="KW-1133">Transmembrane helix</keyword>
<keyword evidence="9" id="KW-0482">Metalloprotease</keyword>
<dbReference type="InterPro" id="IPR008915">
    <property type="entry name" value="Peptidase_M50"/>
</dbReference>
<evidence type="ECO:0000256" key="8">
    <source>
        <dbReference type="ARBA" id="ARBA00022989"/>
    </source>
</evidence>
<keyword evidence="7" id="KW-0862">Zinc</keyword>
<accession>A0A1G2DGC1</accession>
<dbReference type="STRING" id="1798664.A3C93_06455"/>
<comment type="cofactor">
    <cofactor evidence="1">
        <name>Zn(2+)</name>
        <dbReference type="ChEBI" id="CHEBI:29105"/>
    </cofactor>
</comment>
<sequence length="362" mass="38831">MSILIFIVVLLLLVLVHEFGHFIVAKKAGIRVDEFAFGFPPKLWSWKRGETTYALNALPLGGYVKIYGEDPNDVSMEDRERSFAGRPRIVQAAVIVAGIIFNLLFAWLLFSGAFMIGVPAPEGGGEGYPVKDLRLTVTGTGEDSPAEHAGLLSGDVLTGLSDGVDRAVVVNADQVIAFISPREGKSVTLSYERGGEEHSVVVTPVSGIVPDVAAIGIYMDTVGTLRLPPHAALWVGLKKTYQFTELIAVGVVQFLKDAVTGQTDFSTVAGPVGIVRQVGEAAGFGFANLLLFTALISINLAVINIIPFPALDGGRLLFIVIEGVMRRPIRPRVANAWNVAGFALLMLLMLAVTYHDVAKLLH</sequence>
<reference evidence="13 14" key="1">
    <citation type="journal article" date="2016" name="Nat. Commun.">
        <title>Thousands of microbial genomes shed light on interconnected biogeochemical processes in an aquifer system.</title>
        <authorList>
            <person name="Anantharaman K."/>
            <person name="Brown C.T."/>
            <person name="Hug L.A."/>
            <person name="Sharon I."/>
            <person name="Castelle C.J."/>
            <person name="Probst A.J."/>
            <person name="Thomas B.C."/>
            <person name="Singh A."/>
            <person name="Wilkins M.J."/>
            <person name="Karaoz U."/>
            <person name="Brodie E.L."/>
            <person name="Williams K.H."/>
            <person name="Hubbard S.S."/>
            <person name="Banfield J.F."/>
        </authorList>
    </citation>
    <scope>NUCLEOTIDE SEQUENCE [LARGE SCALE GENOMIC DNA]</scope>
</reference>